<keyword evidence="1" id="KW-0732">Signal</keyword>
<dbReference type="RefSeq" id="WP_179422680.1">
    <property type="nucleotide sequence ID" value="NZ_JACCAB010000001.1"/>
</dbReference>
<sequence length="228" mass="24252">MPRLLTAVTAAVLLTAAGTGCSADSPAPGATPASQVATYRAPSAYRVGESRLRLLVNELDPGSPQRQILADGHVSRSELDQAWRAYAGCVSDVGFEVSDPVWDPVSNVELLYTYRRVGAALPSSAGDQQPTEPTDEASRIDDCEASYWFPVWAIYAADTPTHMTPLLAGAVVACMSRRGYDVRGSTGFGQVVGARNGYAEGARVEAGRSCVSEAMAAHYPDLPYRPIR</sequence>
<comment type="caution">
    <text evidence="2">The sequence shown here is derived from an EMBL/GenBank/DDBJ whole genome shotgun (WGS) entry which is preliminary data.</text>
</comment>
<evidence type="ECO:0000256" key="1">
    <source>
        <dbReference type="SAM" id="SignalP"/>
    </source>
</evidence>
<evidence type="ECO:0000313" key="2">
    <source>
        <dbReference type="EMBL" id="NYG08336.1"/>
    </source>
</evidence>
<feature type="signal peptide" evidence="1">
    <location>
        <begin position="1"/>
        <end position="23"/>
    </location>
</feature>
<feature type="chain" id="PRO_5032799419" description="Lipoprotein" evidence="1">
    <location>
        <begin position="24"/>
        <end position="228"/>
    </location>
</feature>
<dbReference type="PROSITE" id="PS51257">
    <property type="entry name" value="PROKAR_LIPOPROTEIN"/>
    <property type="match status" value="1"/>
</dbReference>
<name>A0A852WSS8_9MICO</name>
<keyword evidence="3" id="KW-1185">Reference proteome</keyword>
<accession>A0A852WSS8</accession>
<dbReference type="EMBL" id="JACCAB010000001">
    <property type="protein sequence ID" value="NYG08336.1"/>
    <property type="molecule type" value="Genomic_DNA"/>
</dbReference>
<organism evidence="2 3">
    <name type="scientific">Pedococcus badiiscoriae</name>
    <dbReference type="NCBI Taxonomy" id="642776"/>
    <lineage>
        <taxon>Bacteria</taxon>
        <taxon>Bacillati</taxon>
        <taxon>Actinomycetota</taxon>
        <taxon>Actinomycetes</taxon>
        <taxon>Micrococcales</taxon>
        <taxon>Intrasporangiaceae</taxon>
        <taxon>Pedococcus</taxon>
    </lineage>
</organism>
<reference evidence="2 3" key="1">
    <citation type="submission" date="2020-07" db="EMBL/GenBank/DDBJ databases">
        <title>Sequencing the genomes of 1000 actinobacteria strains.</title>
        <authorList>
            <person name="Klenk H.-P."/>
        </authorList>
    </citation>
    <scope>NUCLEOTIDE SEQUENCE [LARGE SCALE GENOMIC DNA]</scope>
    <source>
        <strain evidence="2 3">DSM 23987</strain>
    </source>
</reference>
<dbReference type="Proteomes" id="UP000573599">
    <property type="component" value="Unassembled WGS sequence"/>
</dbReference>
<evidence type="ECO:0008006" key="4">
    <source>
        <dbReference type="Google" id="ProtNLM"/>
    </source>
</evidence>
<proteinExistence type="predicted"/>
<gene>
    <name evidence="2" type="ORF">BJ986_002823</name>
</gene>
<evidence type="ECO:0000313" key="3">
    <source>
        <dbReference type="Proteomes" id="UP000573599"/>
    </source>
</evidence>
<dbReference type="AlphaFoldDB" id="A0A852WSS8"/>
<protein>
    <recommendedName>
        <fullName evidence="4">Lipoprotein</fullName>
    </recommendedName>
</protein>